<evidence type="ECO:0000256" key="2">
    <source>
        <dbReference type="SAM" id="Phobius"/>
    </source>
</evidence>
<dbReference type="AlphaFoldDB" id="A0A212QKT9"/>
<evidence type="ECO:0000256" key="1">
    <source>
        <dbReference type="SAM" id="Coils"/>
    </source>
</evidence>
<dbReference type="RefSeq" id="WP_088570299.1">
    <property type="nucleotide sequence ID" value="NZ_FYEK01000008.1"/>
</dbReference>
<evidence type="ECO:0000313" key="3">
    <source>
        <dbReference type="EMBL" id="SNB60023.1"/>
    </source>
</evidence>
<feature type="coiled-coil region" evidence="1">
    <location>
        <begin position="34"/>
        <end position="136"/>
    </location>
</feature>
<feature type="coiled-coil region" evidence="1">
    <location>
        <begin position="292"/>
        <end position="336"/>
    </location>
</feature>
<name>A0A212QKT9_9CHLR</name>
<feature type="transmembrane region" description="Helical" evidence="2">
    <location>
        <begin position="7"/>
        <end position="31"/>
    </location>
</feature>
<dbReference type="InterPro" id="IPR003798">
    <property type="entry name" value="DNA_recombination_RmuC"/>
</dbReference>
<keyword evidence="2" id="KW-1133">Transmembrane helix</keyword>
<dbReference type="OrthoDB" id="370725at2"/>
<gene>
    <name evidence="3" type="ORF">SAMN02746019_00002870</name>
</gene>
<keyword evidence="2" id="KW-0472">Membrane</keyword>
<evidence type="ECO:0000313" key="4">
    <source>
        <dbReference type="Proteomes" id="UP000197025"/>
    </source>
</evidence>
<dbReference type="InParanoid" id="A0A212QKT9"/>
<sequence length="352" mass="39249">MNVPAELLMVLILAVALAFIGGMVMAVMLAARSNHHLLRELQGLKEHVEEVHRKTESLAHFPDLHARLDQAREDLTRLNENLKNVHGFLSDTVYQQVTRQIEETLKSLARLEEKLRSASEDQIARIEEEIDRISAILLGRRGGAAGERIVEELLSMFPEEWVRRNVQLGEGVVEFAVVLPGGYLVPLDSKFVGAEILAEQDHEVDPKNSQKIRKNIKEQAQKIVKYLSDPQVPGFGIAAVPDSVYAMCRSAVREVASKHQVVVVPYSLLVPFVLSLYLIAQRLGISVRSTDIRELASALDALRKARRNLENMRNEIEAASSQREAALKAVQSVEKTLDRLLGNTPPEVEGKA</sequence>
<keyword evidence="1" id="KW-0175">Coiled coil</keyword>
<accession>A0A212QKT9</accession>
<dbReference type="EMBL" id="FYEK01000008">
    <property type="protein sequence ID" value="SNB60023.1"/>
    <property type="molecule type" value="Genomic_DNA"/>
</dbReference>
<dbReference type="Pfam" id="PF02646">
    <property type="entry name" value="RmuC"/>
    <property type="match status" value="1"/>
</dbReference>
<reference evidence="4" key="1">
    <citation type="submission" date="2017-06" db="EMBL/GenBank/DDBJ databases">
        <authorList>
            <person name="Varghese N."/>
            <person name="Submissions S."/>
        </authorList>
    </citation>
    <scope>NUCLEOTIDE SEQUENCE [LARGE SCALE GENOMIC DNA]</scope>
    <source>
        <strain evidence="4">JAD2</strain>
    </source>
</reference>
<keyword evidence="4" id="KW-1185">Reference proteome</keyword>
<protein>
    <submittedName>
        <fullName evidence="3">RmuC family protein</fullName>
    </submittedName>
</protein>
<organism evidence="3 4">
    <name type="scientific">Thermoflexus hugenholtzii JAD2</name>
    <dbReference type="NCBI Taxonomy" id="877466"/>
    <lineage>
        <taxon>Bacteria</taxon>
        <taxon>Bacillati</taxon>
        <taxon>Chloroflexota</taxon>
        <taxon>Thermoflexia</taxon>
        <taxon>Thermoflexales</taxon>
        <taxon>Thermoflexaceae</taxon>
        <taxon>Thermoflexus</taxon>
    </lineage>
</organism>
<keyword evidence="2" id="KW-0812">Transmembrane</keyword>
<dbReference type="Proteomes" id="UP000197025">
    <property type="component" value="Unassembled WGS sequence"/>
</dbReference>
<proteinExistence type="predicted"/>